<protein>
    <submittedName>
        <fullName evidence="7">Lysoplasmalogenase</fullName>
    </submittedName>
</protein>
<evidence type="ECO:0000256" key="6">
    <source>
        <dbReference type="SAM" id="Phobius"/>
    </source>
</evidence>
<sequence length="221" mass="25640">MSQIIKHKIAIASFLYVAIAILHICGLFFLNKIAVISKPFLMTTLVLVYLFSVKKPNFWYVSALFFSFWGDVLLLFNNQFFVFGLSSFLLAHIFYIKITRDLMQKINIKKLFISTLPFALFSTYFLTLIYDKLGDMKIPVIFYTGIISVFGSFTLLNYLQKNTTGNLWLLLGSSLFILSDSLIGLDRFYLTNDNFQIYIMVTYILAQYLICRSLIKNAYQE</sequence>
<gene>
    <name evidence="7" type="ORF">ACFOWD_08515</name>
</gene>
<evidence type="ECO:0000313" key="8">
    <source>
        <dbReference type="Proteomes" id="UP001595826"/>
    </source>
</evidence>
<keyword evidence="3 6" id="KW-0812">Transmembrane</keyword>
<feature type="transmembrane region" description="Helical" evidence="6">
    <location>
        <begin position="35"/>
        <end position="51"/>
    </location>
</feature>
<accession>A0ABV8RAW2</accession>
<proteinExistence type="inferred from homology"/>
<dbReference type="PANTHER" id="PTHR31885:SF6">
    <property type="entry name" value="GH04784P"/>
    <property type="match status" value="1"/>
</dbReference>
<evidence type="ECO:0000256" key="2">
    <source>
        <dbReference type="ARBA" id="ARBA00007375"/>
    </source>
</evidence>
<feature type="transmembrane region" description="Helical" evidence="6">
    <location>
        <begin position="9"/>
        <end position="29"/>
    </location>
</feature>
<feature type="transmembrane region" description="Helical" evidence="6">
    <location>
        <begin position="197"/>
        <end position="215"/>
    </location>
</feature>
<dbReference type="RefSeq" id="WP_377409775.1">
    <property type="nucleotide sequence ID" value="NZ_JBHSCY010000002.1"/>
</dbReference>
<evidence type="ECO:0000256" key="1">
    <source>
        <dbReference type="ARBA" id="ARBA00004141"/>
    </source>
</evidence>
<comment type="caution">
    <text evidence="7">The sequence shown here is derived from an EMBL/GenBank/DDBJ whole genome shotgun (WGS) entry which is preliminary data.</text>
</comment>
<evidence type="ECO:0000313" key="7">
    <source>
        <dbReference type="EMBL" id="MFC4268942.1"/>
    </source>
</evidence>
<dbReference type="Pfam" id="PF07947">
    <property type="entry name" value="YhhN"/>
    <property type="match status" value="1"/>
</dbReference>
<dbReference type="InterPro" id="IPR012506">
    <property type="entry name" value="TMEM86B-like"/>
</dbReference>
<evidence type="ECO:0000256" key="3">
    <source>
        <dbReference type="ARBA" id="ARBA00022692"/>
    </source>
</evidence>
<feature type="transmembrane region" description="Helical" evidence="6">
    <location>
        <begin position="166"/>
        <end position="185"/>
    </location>
</feature>
<reference evidence="8" key="1">
    <citation type="journal article" date="2019" name="Int. J. Syst. Evol. Microbiol.">
        <title>The Global Catalogue of Microorganisms (GCM) 10K type strain sequencing project: providing services to taxonomists for standard genome sequencing and annotation.</title>
        <authorList>
            <consortium name="The Broad Institute Genomics Platform"/>
            <consortium name="The Broad Institute Genome Sequencing Center for Infectious Disease"/>
            <person name="Wu L."/>
            <person name="Ma J."/>
        </authorList>
    </citation>
    <scope>NUCLEOTIDE SEQUENCE [LARGE SCALE GENOMIC DNA]</scope>
    <source>
        <strain evidence="8">CECT 8655</strain>
    </source>
</reference>
<dbReference type="Proteomes" id="UP001595826">
    <property type="component" value="Unassembled WGS sequence"/>
</dbReference>
<keyword evidence="5 6" id="KW-0472">Membrane</keyword>
<organism evidence="7 8">
    <name type="scientific">Polaribacter marinivivus</name>
    <dbReference type="NCBI Taxonomy" id="1524260"/>
    <lineage>
        <taxon>Bacteria</taxon>
        <taxon>Pseudomonadati</taxon>
        <taxon>Bacteroidota</taxon>
        <taxon>Flavobacteriia</taxon>
        <taxon>Flavobacteriales</taxon>
        <taxon>Flavobacteriaceae</taxon>
    </lineage>
</organism>
<feature type="transmembrane region" description="Helical" evidence="6">
    <location>
        <begin position="136"/>
        <end position="159"/>
    </location>
</feature>
<evidence type="ECO:0000256" key="5">
    <source>
        <dbReference type="ARBA" id="ARBA00023136"/>
    </source>
</evidence>
<feature type="transmembrane region" description="Helical" evidence="6">
    <location>
        <begin position="111"/>
        <end position="130"/>
    </location>
</feature>
<dbReference type="EMBL" id="JBHSCY010000002">
    <property type="protein sequence ID" value="MFC4268942.1"/>
    <property type="molecule type" value="Genomic_DNA"/>
</dbReference>
<keyword evidence="8" id="KW-1185">Reference proteome</keyword>
<keyword evidence="4 6" id="KW-1133">Transmembrane helix</keyword>
<evidence type="ECO:0000256" key="4">
    <source>
        <dbReference type="ARBA" id="ARBA00022989"/>
    </source>
</evidence>
<name>A0ABV8RAW2_9FLAO</name>
<comment type="similarity">
    <text evidence="2">Belongs to the TMEM86 family.</text>
</comment>
<comment type="subcellular location">
    <subcellularLocation>
        <location evidence="1">Membrane</location>
        <topology evidence="1">Multi-pass membrane protein</topology>
    </subcellularLocation>
</comment>
<dbReference type="PANTHER" id="PTHR31885">
    <property type="entry name" value="GH04784P"/>
    <property type="match status" value="1"/>
</dbReference>